<accession>A0A1E1K2U9</accession>
<dbReference type="Gene3D" id="1.20.1090.10">
    <property type="entry name" value="Dehydroquinate synthase-like - alpha domain"/>
    <property type="match status" value="1"/>
</dbReference>
<gene>
    <name evidence="4" type="ORF">RCO7_00813</name>
</gene>
<organism evidence="4 5">
    <name type="scientific">Rhynchosporium graminicola</name>
    <dbReference type="NCBI Taxonomy" id="2792576"/>
    <lineage>
        <taxon>Eukaryota</taxon>
        <taxon>Fungi</taxon>
        <taxon>Dikarya</taxon>
        <taxon>Ascomycota</taxon>
        <taxon>Pezizomycotina</taxon>
        <taxon>Leotiomycetes</taxon>
        <taxon>Helotiales</taxon>
        <taxon>Ploettnerulaceae</taxon>
        <taxon>Rhynchosporium</taxon>
    </lineage>
</organism>
<name>A0A1E1K2U9_9HELO</name>
<dbReference type="AlphaFoldDB" id="A0A1E1K2U9"/>
<comment type="caution">
    <text evidence="4">The sequence shown here is derived from an EMBL/GenBank/DDBJ whole genome shotgun (WGS) entry which is preliminary data.</text>
</comment>
<dbReference type="PANTHER" id="PTHR11496:SF107">
    <property type="entry name" value="ALCOHOL DEHYDROGENASE, PUTATIVE (AFU_ORTHOLOGUE AFUA_1G06800)-RELATED"/>
    <property type="match status" value="1"/>
</dbReference>
<evidence type="ECO:0000313" key="4">
    <source>
        <dbReference type="EMBL" id="CZS92321.1"/>
    </source>
</evidence>
<dbReference type="Pfam" id="PF00465">
    <property type="entry name" value="Fe-ADH"/>
    <property type="match status" value="1"/>
</dbReference>
<reference evidence="5" key="1">
    <citation type="submission" date="2016-03" db="EMBL/GenBank/DDBJ databases">
        <authorList>
            <person name="Ploux O."/>
        </authorList>
    </citation>
    <scope>NUCLEOTIDE SEQUENCE [LARGE SCALE GENOMIC DNA]</scope>
    <source>
        <strain evidence="5">UK7</strain>
    </source>
</reference>
<dbReference type="STRING" id="914237.A0A1E1K2U9"/>
<evidence type="ECO:0000259" key="3">
    <source>
        <dbReference type="Pfam" id="PF25137"/>
    </source>
</evidence>
<proteinExistence type="predicted"/>
<keyword evidence="5" id="KW-1185">Reference proteome</keyword>
<dbReference type="InterPro" id="IPR056798">
    <property type="entry name" value="ADH_Fe_C"/>
</dbReference>
<feature type="domain" description="Alcohol dehydrogenase iron-type/glycerol dehydrogenase GldA" evidence="2">
    <location>
        <begin position="31"/>
        <end position="190"/>
    </location>
</feature>
<evidence type="ECO:0000259" key="2">
    <source>
        <dbReference type="Pfam" id="PF00465"/>
    </source>
</evidence>
<dbReference type="Gene3D" id="3.40.50.1970">
    <property type="match status" value="1"/>
</dbReference>
<sequence>MAAPNETYRPAFPPNPKPYISIGLPFPEACAHHITQTFRASKVYIIVSNSISQTENFTRLKSALGEKIVGVRKGIKPHTPWDDIVEIVNDVQDKEADVIITLGAGSLTDGAKIVNFALANNISTLDDLSKLAAEASPQNPKACQIPVINIPTSLSGGEYSAIAGGTDTRTQHKGLFTHPSMLAHLVILDPALSISTPERIWLSSGIRAVDHCVEGLCSLDSKATPETDKVLEAGLRLLVPNLLLTKRNWEDEKARLDSMLGVIESMKGLSSGVPMGGSHGIGHQLGPLGVGHGETSCIMLPAVLKYNAQHGGEEVKRAQQKVLDILWEQETLVELLRKKGLEKETADAGDVVGAIITELGMPRTLKDVGVGREKLDALAVNCLKDKWLKTNPVPLTEKKQVLAILETVVGDGKSSL</sequence>
<dbReference type="SUPFAM" id="SSF56796">
    <property type="entry name" value="Dehydroquinate synthase-like"/>
    <property type="match status" value="1"/>
</dbReference>
<dbReference type="GO" id="GO:0004022">
    <property type="term" value="F:alcohol dehydrogenase (NAD+) activity"/>
    <property type="evidence" value="ECO:0007669"/>
    <property type="project" value="TreeGrafter"/>
</dbReference>
<dbReference type="InParanoid" id="A0A1E1K2U9"/>
<dbReference type="Proteomes" id="UP000178129">
    <property type="component" value="Unassembled WGS sequence"/>
</dbReference>
<dbReference type="EMBL" id="FJUW01000005">
    <property type="protein sequence ID" value="CZS92321.1"/>
    <property type="molecule type" value="Genomic_DNA"/>
</dbReference>
<feature type="domain" description="Fe-containing alcohol dehydrogenase-like C-terminal" evidence="3">
    <location>
        <begin position="203"/>
        <end position="407"/>
    </location>
</feature>
<dbReference type="Pfam" id="PF25137">
    <property type="entry name" value="ADH_Fe_C"/>
    <property type="match status" value="1"/>
</dbReference>
<dbReference type="InterPro" id="IPR039697">
    <property type="entry name" value="Alcohol_dehydrogenase_Fe"/>
</dbReference>
<dbReference type="CDD" id="cd08192">
    <property type="entry name" value="MAR-like"/>
    <property type="match status" value="1"/>
</dbReference>
<protein>
    <submittedName>
        <fullName evidence="4">Related to aldehyde-alcohol dehydrogenase</fullName>
    </submittedName>
</protein>
<evidence type="ECO:0000256" key="1">
    <source>
        <dbReference type="ARBA" id="ARBA00023002"/>
    </source>
</evidence>
<dbReference type="InterPro" id="IPR001670">
    <property type="entry name" value="ADH_Fe/GldA"/>
</dbReference>
<dbReference type="GO" id="GO:0005739">
    <property type="term" value="C:mitochondrion"/>
    <property type="evidence" value="ECO:0007669"/>
    <property type="project" value="TreeGrafter"/>
</dbReference>
<dbReference type="GO" id="GO:0046872">
    <property type="term" value="F:metal ion binding"/>
    <property type="evidence" value="ECO:0007669"/>
    <property type="project" value="InterPro"/>
</dbReference>
<dbReference type="PANTHER" id="PTHR11496">
    <property type="entry name" value="ALCOHOL DEHYDROGENASE"/>
    <property type="match status" value="1"/>
</dbReference>
<keyword evidence="1" id="KW-0560">Oxidoreductase</keyword>
<evidence type="ECO:0000313" key="5">
    <source>
        <dbReference type="Proteomes" id="UP000178129"/>
    </source>
</evidence>